<sequence>MAAACVCSACGGNSPKAQSPSPAQSERPALSDRPTADTIPGDGKFVVGSEIRPGKYASEPPALGQSCVWARLRSLNESRESTIAEGVETGPVRVTIEPTDVAFHSSNCQTWRKVE</sequence>
<evidence type="ECO:0000313" key="2">
    <source>
        <dbReference type="EMBL" id="BBZ40184.1"/>
    </source>
</evidence>
<dbReference type="EMBL" id="AP022613">
    <property type="protein sequence ID" value="BBZ40184.1"/>
    <property type="molecule type" value="Genomic_DNA"/>
</dbReference>
<dbReference type="AlphaFoldDB" id="A0A7I7YFX7"/>
<evidence type="ECO:0000256" key="1">
    <source>
        <dbReference type="SAM" id="MobiDB-lite"/>
    </source>
</evidence>
<accession>A0A7I7YFX7</accession>
<reference evidence="2 3" key="1">
    <citation type="journal article" date="2019" name="Emerg. Microbes Infect.">
        <title>Comprehensive subspecies identification of 175 nontuberculous mycobacteria species based on 7547 genomic profiles.</title>
        <authorList>
            <person name="Matsumoto Y."/>
            <person name="Kinjo T."/>
            <person name="Motooka D."/>
            <person name="Nabeya D."/>
            <person name="Jung N."/>
            <person name="Uechi K."/>
            <person name="Horii T."/>
            <person name="Iida T."/>
            <person name="Fujita J."/>
            <person name="Nakamura S."/>
        </authorList>
    </citation>
    <scope>NUCLEOTIDE SEQUENCE [LARGE SCALE GENOMIC DNA]</scope>
    <source>
        <strain evidence="2 3">JCM 14738</strain>
    </source>
</reference>
<feature type="region of interest" description="Disordered" evidence="1">
    <location>
        <begin position="9"/>
        <end position="47"/>
    </location>
</feature>
<protein>
    <submittedName>
        <fullName evidence="2">Uncharacterized protein</fullName>
    </submittedName>
</protein>
<proteinExistence type="predicted"/>
<gene>
    <name evidence="2" type="ORF">MCNS_32470</name>
</gene>
<evidence type="ECO:0000313" key="3">
    <source>
        <dbReference type="Proteomes" id="UP000467385"/>
    </source>
</evidence>
<dbReference type="Proteomes" id="UP000467385">
    <property type="component" value="Chromosome"/>
</dbReference>
<organism evidence="2 3">
    <name type="scientific">Mycobacterium conspicuum</name>
    <dbReference type="NCBI Taxonomy" id="44010"/>
    <lineage>
        <taxon>Bacteria</taxon>
        <taxon>Bacillati</taxon>
        <taxon>Actinomycetota</taxon>
        <taxon>Actinomycetes</taxon>
        <taxon>Mycobacteriales</taxon>
        <taxon>Mycobacteriaceae</taxon>
        <taxon>Mycobacterium</taxon>
    </lineage>
</organism>
<name>A0A7I7YFX7_9MYCO</name>
<keyword evidence="3" id="KW-1185">Reference proteome</keyword>
<feature type="compositionally biased region" description="Low complexity" evidence="1">
    <location>
        <begin position="14"/>
        <end position="25"/>
    </location>
</feature>